<evidence type="ECO:0000256" key="1">
    <source>
        <dbReference type="SAM" id="MobiDB-lite"/>
    </source>
</evidence>
<dbReference type="RefSeq" id="WP_165600558.1">
    <property type="nucleotide sequence ID" value="NZ_SORZ01000002.1"/>
</dbReference>
<proteinExistence type="predicted"/>
<keyword evidence="3" id="KW-1185">Reference proteome</keyword>
<dbReference type="Proteomes" id="UP000315037">
    <property type="component" value="Unassembled WGS sequence"/>
</dbReference>
<organism evidence="2 3">
    <name type="scientific">Oecophyllibacter saccharovorans</name>
    <dbReference type="NCBI Taxonomy" id="2558360"/>
    <lineage>
        <taxon>Bacteria</taxon>
        <taxon>Pseudomonadati</taxon>
        <taxon>Pseudomonadota</taxon>
        <taxon>Alphaproteobacteria</taxon>
        <taxon>Acetobacterales</taxon>
        <taxon>Acetobacteraceae</taxon>
        <taxon>Oecophyllibacter</taxon>
    </lineage>
</organism>
<evidence type="ECO:0000313" key="2">
    <source>
        <dbReference type="EMBL" id="TPW33837.1"/>
    </source>
</evidence>
<name>A0A506UKF9_9PROT</name>
<gene>
    <name evidence="2" type="ORF">E3202_04365</name>
</gene>
<protein>
    <submittedName>
        <fullName evidence="2">Uncharacterized protein</fullName>
    </submittedName>
</protein>
<evidence type="ECO:0000313" key="3">
    <source>
        <dbReference type="Proteomes" id="UP000315037"/>
    </source>
</evidence>
<dbReference type="AlphaFoldDB" id="A0A506UKF9"/>
<comment type="caution">
    <text evidence="2">The sequence shown here is derived from an EMBL/GenBank/DDBJ whole genome shotgun (WGS) entry which is preliminary data.</text>
</comment>
<reference evidence="2 3" key="1">
    <citation type="submission" date="2019-03" db="EMBL/GenBank/DDBJ databases">
        <title>The complete genome sequence of Neokomagataea sp. Jb2 NBRC113641.</title>
        <authorList>
            <person name="Chua K.-O."/>
            <person name="Chan K.-G."/>
            <person name="See-Too W.-S."/>
        </authorList>
    </citation>
    <scope>NUCLEOTIDE SEQUENCE [LARGE SCALE GENOMIC DNA]</scope>
    <source>
        <strain evidence="2 3">Jb2</strain>
    </source>
</reference>
<feature type="compositionally biased region" description="Low complexity" evidence="1">
    <location>
        <begin position="40"/>
        <end position="51"/>
    </location>
</feature>
<feature type="region of interest" description="Disordered" evidence="1">
    <location>
        <begin position="31"/>
        <end position="136"/>
    </location>
</feature>
<feature type="compositionally biased region" description="Basic and acidic residues" evidence="1">
    <location>
        <begin position="93"/>
        <end position="109"/>
    </location>
</feature>
<dbReference type="EMBL" id="SORZ01000002">
    <property type="protein sequence ID" value="TPW33837.1"/>
    <property type="molecule type" value="Genomic_DNA"/>
</dbReference>
<feature type="compositionally biased region" description="Low complexity" evidence="1">
    <location>
        <begin position="110"/>
        <end position="122"/>
    </location>
</feature>
<accession>A0A506UKF9</accession>
<sequence>MPFISPRPVFRHSLRALVVGGVMLNMLPVSAGPRSHNSQSGSGTTSSYGYGAPETTPLNPDLPPTEESGGTGHAENGARSRQDQDAGADAGMEDEHLGTGEGAMEERQAELQARFAAEAQAADHSQKRRGPPLLQHGNWSCTVEAQVRVDCNTRTGQGNIRFIAARRDPEALMEAPAKRPAQTTSSPSGDVGLAVTLERGTHEEDGFFVSDPGSSPPIGLRLSGGPGSTNGTFWKADLPRQVLDTDPARQRNARALLDDLAGSSSARLVTAPTPAGGGVHPRPLVVDTRGAGFVREQILHLLDSPAPPVRPVGQ</sequence>